<sequence length="69" mass="7580">MVELLKISDQVLLQVISDALTSRSIRFRVENAGMQALMPLPGIMDARILVEEDDLSAAALILQDLEIEG</sequence>
<organism evidence="2 3">
    <name type="scientific">Mariprofundus ferrinatatus</name>
    <dbReference type="NCBI Taxonomy" id="1921087"/>
    <lineage>
        <taxon>Bacteria</taxon>
        <taxon>Pseudomonadati</taxon>
        <taxon>Pseudomonadota</taxon>
        <taxon>Candidatius Mariprofundia</taxon>
        <taxon>Mariprofundales</taxon>
        <taxon>Mariprofundaceae</taxon>
        <taxon>Mariprofundus</taxon>
    </lineage>
</organism>
<accession>A0A2K8L4B2</accession>
<keyword evidence="3" id="KW-1185">Reference proteome</keyword>
<dbReference type="Gene3D" id="3.30.70.790">
    <property type="entry name" value="UreE, C-terminal domain"/>
    <property type="match status" value="1"/>
</dbReference>
<dbReference type="EMBL" id="CP018800">
    <property type="protein sequence ID" value="ATX82083.1"/>
    <property type="molecule type" value="Genomic_DNA"/>
</dbReference>
<dbReference type="AlphaFoldDB" id="A0A2K8L4B2"/>
<reference evidence="2 3" key="1">
    <citation type="submission" date="2016-12" db="EMBL/GenBank/DDBJ databases">
        <title>Isolation and genomic insights into novel planktonic Zetaproteobacteria from stratified waters of the Chesapeake Bay.</title>
        <authorList>
            <person name="McAllister S.M."/>
            <person name="Kato S."/>
            <person name="Chan C.S."/>
            <person name="Chiu B.K."/>
            <person name="Field E.K."/>
        </authorList>
    </citation>
    <scope>NUCLEOTIDE SEQUENCE [LARGE SCALE GENOMIC DNA]</scope>
    <source>
        <strain evidence="2 3">CP-8</strain>
    </source>
</reference>
<dbReference type="InterPro" id="IPR011322">
    <property type="entry name" value="N-reg_PII-like_a/b"/>
</dbReference>
<dbReference type="Proteomes" id="UP000231637">
    <property type="component" value="Chromosome"/>
</dbReference>
<dbReference type="InterPro" id="IPR018551">
    <property type="entry name" value="DUF2007"/>
</dbReference>
<gene>
    <name evidence="2" type="ORF">Ga0123462_1219</name>
</gene>
<protein>
    <submittedName>
        <fullName evidence="2">Signal transducing protein</fullName>
    </submittedName>
</protein>
<dbReference type="KEGG" id="mfn:Ga0123462_1219"/>
<dbReference type="Pfam" id="PF09413">
    <property type="entry name" value="DUF2007"/>
    <property type="match status" value="1"/>
</dbReference>
<evidence type="ECO:0000313" key="2">
    <source>
        <dbReference type="EMBL" id="ATX82083.1"/>
    </source>
</evidence>
<dbReference type="SUPFAM" id="SSF54913">
    <property type="entry name" value="GlnB-like"/>
    <property type="match status" value="1"/>
</dbReference>
<dbReference type="RefSeq" id="WP_100265474.1">
    <property type="nucleotide sequence ID" value="NZ_CP018800.1"/>
</dbReference>
<name>A0A2K8L4B2_9PROT</name>
<evidence type="ECO:0000259" key="1">
    <source>
        <dbReference type="Pfam" id="PF09413"/>
    </source>
</evidence>
<feature type="domain" description="DUF2007" evidence="1">
    <location>
        <begin position="1"/>
        <end position="66"/>
    </location>
</feature>
<evidence type="ECO:0000313" key="3">
    <source>
        <dbReference type="Proteomes" id="UP000231637"/>
    </source>
</evidence>
<proteinExistence type="predicted"/>
<dbReference type="OrthoDB" id="5297170at2"/>